<sequence>MTATTARTVTTARRSPARIALYTLQVVLGLFLAVGSGLPKLFGEATAVQIFDQIGAGQWLRYLVGICEVAGGIGLLVPVVAGLAAACFVALMVGATVVQLTVVHAYWYTPVIIGVLMAVVAWARRAEIVALLRR</sequence>
<evidence type="ECO:0000256" key="3">
    <source>
        <dbReference type="ARBA" id="ARBA00022989"/>
    </source>
</evidence>
<dbReference type="STRING" id="366584.SAMN05216377_104394"/>
<dbReference type="OrthoDB" id="3576439at2"/>
<proteinExistence type="predicted"/>
<keyword evidence="4 5" id="KW-0472">Membrane</keyword>
<evidence type="ECO:0000256" key="5">
    <source>
        <dbReference type="SAM" id="Phobius"/>
    </source>
</evidence>
<feature type="transmembrane region" description="Helical" evidence="5">
    <location>
        <begin position="105"/>
        <end position="124"/>
    </location>
</feature>
<evidence type="ECO:0000256" key="4">
    <source>
        <dbReference type="ARBA" id="ARBA00023136"/>
    </source>
</evidence>
<evidence type="ECO:0000256" key="1">
    <source>
        <dbReference type="ARBA" id="ARBA00004141"/>
    </source>
</evidence>
<gene>
    <name evidence="6" type="ORF">SAMN05216377_104394</name>
</gene>
<dbReference type="EMBL" id="FNBE01000004">
    <property type="protein sequence ID" value="SDF38571.1"/>
    <property type="molecule type" value="Genomic_DNA"/>
</dbReference>
<dbReference type="Proteomes" id="UP000198967">
    <property type="component" value="Unassembled WGS sequence"/>
</dbReference>
<accession>A0A1G7KN65</accession>
<comment type="subcellular location">
    <subcellularLocation>
        <location evidence="1">Membrane</location>
        <topology evidence="1">Multi-pass membrane protein</topology>
    </subcellularLocation>
</comment>
<keyword evidence="7" id="KW-1185">Reference proteome</keyword>
<organism evidence="6 7">
    <name type="scientific">Pseudonocardia oroxyli</name>
    <dbReference type="NCBI Taxonomy" id="366584"/>
    <lineage>
        <taxon>Bacteria</taxon>
        <taxon>Bacillati</taxon>
        <taxon>Actinomycetota</taxon>
        <taxon>Actinomycetes</taxon>
        <taxon>Pseudonocardiales</taxon>
        <taxon>Pseudonocardiaceae</taxon>
        <taxon>Pseudonocardia</taxon>
    </lineage>
</organism>
<dbReference type="InterPro" id="IPR032808">
    <property type="entry name" value="DoxX"/>
</dbReference>
<protein>
    <submittedName>
        <fullName evidence="6">DoxX-like family protein</fullName>
    </submittedName>
</protein>
<name>A0A1G7KN65_PSEOR</name>
<dbReference type="Pfam" id="PF13564">
    <property type="entry name" value="DoxX_2"/>
    <property type="match status" value="1"/>
</dbReference>
<keyword evidence="3 5" id="KW-1133">Transmembrane helix</keyword>
<evidence type="ECO:0000313" key="6">
    <source>
        <dbReference type="EMBL" id="SDF38571.1"/>
    </source>
</evidence>
<dbReference type="RefSeq" id="WP_093079748.1">
    <property type="nucleotide sequence ID" value="NZ_FNBE01000004.1"/>
</dbReference>
<evidence type="ECO:0000313" key="7">
    <source>
        <dbReference type="Proteomes" id="UP000198967"/>
    </source>
</evidence>
<feature type="transmembrane region" description="Helical" evidence="5">
    <location>
        <begin position="19"/>
        <end position="39"/>
    </location>
</feature>
<dbReference type="AlphaFoldDB" id="A0A1G7KN65"/>
<keyword evidence="2 5" id="KW-0812">Transmembrane</keyword>
<feature type="transmembrane region" description="Helical" evidence="5">
    <location>
        <begin position="60"/>
        <end position="93"/>
    </location>
</feature>
<evidence type="ECO:0000256" key="2">
    <source>
        <dbReference type="ARBA" id="ARBA00022692"/>
    </source>
</evidence>
<dbReference type="GO" id="GO:0016020">
    <property type="term" value="C:membrane"/>
    <property type="evidence" value="ECO:0007669"/>
    <property type="project" value="UniProtKB-SubCell"/>
</dbReference>
<reference evidence="6 7" key="1">
    <citation type="submission" date="2016-10" db="EMBL/GenBank/DDBJ databases">
        <authorList>
            <person name="de Groot N.N."/>
        </authorList>
    </citation>
    <scope>NUCLEOTIDE SEQUENCE [LARGE SCALE GENOMIC DNA]</scope>
    <source>
        <strain evidence="6 7">CGMCC 4.3143</strain>
    </source>
</reference>